<name>A0AAV9JFU2_9PEZI</name>
<dbReference type="EMBL" id="JAVFHQ010000028">
    <property type="protein sequence ID" value="KAK4543910.1"/>
    <property type="molecule type" value="Genomic_DNA"/>
</dbReference>
<feature type="region of interest" description="Disordered" evidence="1">
    <location>
        <begin position="648"/>
        <end position="671"/>
    </location>
</feature>
<protein>
    <submittedName>
        <fullName evidence="2">Uncharacterized protein</fullName>
    </submittedName>
</protein>
<accession>A0AAV9JFU2</accession>
<sequence>MPTYYALGISATLSVANLQASLSNVVDSKQGAEQRIDAQRISDVFKNARNLPERPIGEDGGEQGVQQFLGEREDMPFFMVEAGEGVRRKGIALMRDGTAESNMPVDDDADTDSPLTSLDATPSSGAAPYSCAHPPPIPMALDLSHPLRARQREPSTPAPPSRPFIGFERARGYLDQASGPQAMCLTIETCNRSFLLAKPDAPNRASGKDSKIEVFVNGQLAGISFINRRGAAIELMDNKVRFQGMRIHRQVEKPWIYDVEVEAHGTHKASADQRWHTITAALKQEANARGRNKWGDPSPSAELLHALADVAMPERIRGRRNTAIVDVVITAGIGRKHGPETGYVVAPTRMVDDEYSTYNAAADPFSDDAMLLDKAAEDASPLRHIGATALAALASSPDVPLIRQRSAAALPETPTKKQKTIDLTSELDLNNVNLKKQAQPFENSHGKTGQRGRTLKQRIGDIRKMNDENQQKQLAVLREELGENALRALKKEVAEDDEMQPSPSKKMKLDASCDFGLSLLADAALAGPDTIDPTKLWRTTPPPPPLPDSADPEAMLTQDRIDMALEAGAGFGGPLLRRIASSSPQRTPTKKTRASALANSPCAVPVKEQPGGKADNKTPTPQHRSTTTYFHNGSPIPIDPALTATPSAAASATRRSGRGANRTRAAWDPREKTAQDAMKAFKVPELCKGSVVTYGEEGGMQRQIGKARNGDFREETLVVGMRFVVV</sequence>
<feature type="region of interest" description="Disordered" evidence="1">
    <location>
        <begin position="97"/>
        <end position="141"/>
    </location>
</feature>
<dbReference type="Proteomes" id="UP001324427">
    <property type="component" value="Unassembled WGS sequence"/>
</dbReference>
<evidence type="ECO:0000313" key="2">
    <source>
        <dbReference type="EMBL" id="KAK4543910.1"/>
    </source>
</evidence>
<reference evidence="2 3" key="1">
    <citation type="submission" date="2021-11" db="EMBL/GenBank/DDBJ databases">
        <title>Black yeast isolated from Biological Soil Crust.</title>
        <authorList>
            <person name="Kurbessoian T."/>
        </authorList>
    </citation>
    <scope>NUCLEOTIDE SEQUENCE [LARGE SCALE GENOMIC DNA]</scope>
    <source>
        <strain evidence="2 3">CCFEE 5522</strain>
    </source>
</reference>
<dbReference type="AlphaFoldDB" id="A0AAV9JFU2"/>
<feature type="region of interest" description="Disordered" evidence="1">
    <location>
        <begin position="577"/>
        <end position="625"/>
    </location>
</feature>
<comment type="caution">
    <text evidence="2">The sequence shown here is derived from an EMBL/GenBank/DDBJ whole genome shotgun (WGS) entry which is preliminary data.</text>
</comment>
<organism evidence="2 3">
    <name type="scientific">Oleoguttula mirabilis</name>
    <dbReference type="NCBI Taxonomy" id="1507867"/>
    <lineage>
        <taxon>Eukaryota</taxon>
        <taxon>Fungi</taxon>
        <taxon>Dikarya</taxon>
        <taxon>Ascomycota</taxon>
        <taxon>Pezizomycotina</taxon>
        <taxon>Dothideomycetes</taxon>
        <taxon>Dothideomycetidae</taxon>
        <taxon>Mycosphaerellales</taxon>
        <taxon>Teratosphaeriaceae</taxon>
        <taxon>Oleoguttula</taxon>
    </lineage>
</organism>
<gene>
    <name evidence="2" type="ORF">LTR36_004684</name>
</gene>
<evidence type="ECO:0000313" key="3">
    <source>
        <dbReference type="Proteomes" id="UP001324427"/>
    </source>
</evidence>
<evidence type="ECO:0000256" key="1">
    <source>
        <dbReference type="SAM" id="MobiDB-lite"/>
    </source>
</evidence>
<keyword evidence="3" id="KW-1185">Reference proteome</keyword>
<feature type="compositionally biased region" description="Low complexity" evidence="1">
    <location>
        <begin position="648"/>
        <end position="664"/>
    </location>
</feature>
<proteinExistence type="predicted"/>
<feature type="compositionally biased region" description="Polar residues" evidence="1">
    <location>
        <begin position="113"/>
        <end position="124"/>
    </location>
</feature>